<evidence type="ECO:0000313" key="3">
    <source>
        <dbReference type="Proteomes" id="UP000017081"/>
    </source>
</evidence>
<dbReference type="InterPro" id="IPR019734">
    <property type="entry name" value="TPR_rpt"/>
</dbReference>
<feature type="repeat" description="TPR" evidence="1">
    <location>
        <begin position="31"/>
        <end position="64"/>
    </location>
</feature>
<protein>
    <submittedName>
        <fullName evidence="2">Tetratricopeptide repeat protein</fullName>
    </submittedName>
</protein>
<proteinExistence type="predicted"/>
<organism evidence="2 3">
    <name type="scientific">Cetobacterium somerae ATCC BAA-474</name>
    <dbReference type="NCBI Taxonomy" id="1319815"/>
    <lineage>
        <taxon>Bacteria</taxon>
        <taxon>Fusobacteriati</taxon>
        <taxon>Fusobacteriota</taxon>
        <taxon>Fusobacteriia</taxon>
        <taxon>Fusobacteriales</taxon>
        <taxon>Fusobacteriaceae</taxon>
        <taxon>Cetobacterium</taxon>
    </lineage>
</organism>
<dbReference type="eggNOG" id="COG3063">
    <property type="taxonomic scope" value="Bacteria"/>
</dbReference>
<dbReference type="EMBL" id="AXZF01000111">
    <property type="protein sequence ID" value="ERT67653.1"/>
    <property type="molecule type" value="Genomic_DNA"/>
</dbReference>
<dbReference type="Proteomes" id="UP000017081">
    <property type="component" value="Unassembled WGS sequence"/>
</dbReference>
<dbReference type="Gene3D" id="1.25.40.10">
    <property type="entry name" value="Tetratricopeptide repeat domain"/>
    <property type="match status" value="1"/>
</dbReference>
<dbReference type="SMART" id="SM00028">
    <property type="entry name" value="TPR"/>
    <property type="match status" value="2"/>
</dbReference>
<comment type="caution">
    <text evidence="2">The sequence shown here is derived from an EMBL/GenBank/DDBJ whole genome shotgun (WGS) entry which is preliminary data.</text>
</comment>
<reference evidence="2 3" key="1">
    <citation type="submission" date="2013-08" db="EMBL/GenBank/DDBJ databases">
        <authorList>
            <person name="Weinstock G."/>
            <person name="Sodergren E."/>
            <person name="Wylie T."/>
            <person name="Fulton L."/>
            <person name="Fulton R."/>
            <person name="Fronick C."/>
            <person name="O'Laughlin M."/>
            <person name="Godfrey J."/>
            <person name="Miner T."/>
            <person name="Herter B."/>
            <person name="Appelbaum E."/>
            <person name="Cordes M."/>
            <person name="Lek S."/>
            <person name="Wollam A."/>
            <person name="Pepin K.H."/>
            <person name="Palsikar V.B."/>
            <person name="Mitreva M."/>
            <person name="Wilson R.K."/>
        </authorList>
    </citation>
    <scope>NUCLEOTIDE SEQUENCE [LARGE SCALE GENOMIC DNA]</scope>
    <source>
        <strain evidence="2 3">ATCC BAA-474</strain>
    </source>
</reference>
<evidence type="ECO:0000256" key="1">
    <source>
        <dbReference type="PROSITE-ProRule" id="PRU00339"/>
    </source>
</evidence>
<dbReference type="SUPFAM" id="SSF48452">
    <property type="entry name" value="TPR-like"/>
    <property type="match status" value="1"/>
</dbReference>
<keyword evidence="3" id="KW-1185">Reference proteome</keyword>
<dbReference type="InterPro" id="IPR011990">
    <property type="entry name" value="TPR-like_helical_dom_sf"/>
</dbReference>
<accession>U7VA66</accession>
<sequence length="262" mass="30758">MWKYLFLVFVLIGCSNSEVVKTTKNLETKNEKYLLLKGANLYSLGKKSEALEIYEEILKINSKNSVALREKAIIEGQLGNIVQAEKDLNRALALNPKDNLTLKNLGYLNFEKRDYGKSSKYLKSVSKDFMNDQDYFILGYIEFLNGNYLNSLKYYEYVEDDEIFNNSLFFDSYLNNLKRVDSLKKDSYLKIENKIKYNKVNTIKLSNFYSLSLDKDDYSERVLKNYLTYNDIDKEVVEKLINIYYKNGDKVKEKEALNLIFN</sequence>
<evidence type="ECO:0000313" key="2">
    <source>
        <dbReference type="EMBL" id="ERT67653.1"/>
    </source>
</evidence>
<dbReference type="RefSeq" id="WP_023051871.1">
    <property type="nucleotide sequence ID" value="NZ_CP173065.2"/>
</dbReference>
<gene>
    <name evidence="2" type="ORF">HMPREF0202_02339</name>
</gene>
<keyword evidence="1" id="KW-0802">TPR repeat</keyword>
<dbReference type="STRING" id="1319815.HMPREF0202_02339"/>
<dbReference type="AlphaFoldDB" id="U7VA66"/>
<dbReference type="PROSITE" id="PS50005">
    <property type="entry name" value="TPR"/>
    <property type="match status" value="1"/>
</dbReference>
<name>U7VA66_9FUSO</name>
<dbReference type="HOGENOM" id="CLU_1060478_0_0_0"/>